<evidence type="ECO:0000256" key="4">
    <source>
        <dbReference type="ARBA" id="ARBA00023155"/>
    </source>
</evidence>
<dbReference type="SUPFAM" id="SSF46689">
    <property type="entry name" value="Homeodomain-like"/>
    <property type="match status" value="1"/>
</dbReference>
<dbReference type="InterPro" id="IPR009057">
    <property type="entry name" value="Homeodomain-like_sf"/>
</dbReference>
<dbReference type="Gene3D" id="1.10.10.60">
    <property type="entry name" value="Homeodomain-like"/>
    <property type="match status" value="1"/>
</dbReference>
<evidence type="ECO:0000256" key="10">
    <source>
        <dbReference type="SAM" id="MobiDB-lite"/>
    </source>
</evidence>
<feature type="region of interest" description="Disordered" evidence="10">
    <location>
        <begin position="407"/>
        <end position="432"/>
    </location>
</feature>
<dbReference type="AlphaFoldDB" id="A0A811LH74"/>
<dbReference type="PANTHER" id="PTHR24329">
    <property type="entry name" value="HOMEOBOX PROTEIN ARISTALESS"/>
    <property type="match status" value="1"/>
</dbReference>
<feature type="region of interest" description="Disordered" evidence="10">
    <location>
        <begin position="67"/>
        <end position="140"/>
    </location>
</feature>
<dbReference type="InterPro" id="IPR001356">
    <property type="entry name" value="HD"/>
</dbReference>
<gene>
    <name evidence="12" type="ORF">BOKJ2_LOCUS12224</name>
</gene>
<dbReference type="EMBL" id="CAJFDH010000006">
    <property type="protein sequence ID" value="CAD5227540.1"/>
    <property type="molecule type" value="Genomic_DNA"/>
</dbReference>
<dbReference type="PANTHER" id="PTHR24329:SF543">
    <property type="entry name" value="FI01017P-RELATED"/>
    <property type="match status" value="1"/>
</dbReference>
<evidence type="ECO:0000256" key="9">
    <source>
        <dbReference type="RuleBase" id="RU000682"/>
    </source>
</evidence>
<protein>
    <recommendedName>
        <fullName evidence="7">Homeobox protein unc-4</fullName>
    </recommendedName>
</protein>
<evidence type="ECO:0000256" key="2">
    <source>
        <dbReference type="ARBA" id="ARBA00022473"/>
    </source>
</evidence>
<dbReference type="FunFam" id="1.10.10.60:FF:000057">
    <property type="entry name" value="Short stature homeobox 2"/>
    <property type="match status" value="1"/>
</dbReference>
<feature type="region of interest" description="Disordered" evidence="10">
    <location>
        <begin position="314"/>
        <end position="341"/>
    </location>
</feature>
<feature type="compositionally biased region" description="Basic and acidic residues" evidence="10">
    <location>
        <begin position="407"/>
        <end position="422"/>
    </location>
</feature>
<dbReference type="PROSITE" id="PS00027">
    <property type="entry name" value="HOMEOBOX_1"/>
    <property type="match status" value="1"/>
</dbReference>
<feature type="compositionally biased region" description="Polar residues" evidence="10">
    <location>
        <begin position="331"/>
        <end position="341"/>
    </location>
</feature>
<feature type="compositionally biased region" description="Polar residues" evidence="10">
    <location>
        <begin position="423"/>
        <end position="432"/>
    </location>
</feature>
<comment type="caution">
    <text evidence="12">The sequence shown here is derived from an EMBL/GenBank/DDBJ whole genome shotgun (WGS) entry which is preliminary data.</text>
</comment>
<evidence type="ECO:0000256" key="3">
    <source>
        <dbReference type="ARBA" id="ARBA00023125"/>
    </source>
</evidence>
<accession>A0A811LH74</accession>
<feature type="compositionally biased region" description="Polar residues" evidence="10">
    <location>
        <begin position="91"/>
        <end position="128"/>
    </location>
</feature>
<dbReference type="PROSITE" id="PS50071">
    <property type="entry name" value="HOMEOBOX_2"/>
    <property type="match status" value="1"/>
</dbReference>
<keyword evidence="3 8" id="KW-0238">DNA-binding</keyword>
<evidence type="ECO:0000256" key="6">
    <source>
        <dbReference type="ARBA" id="ARBA00038351"/>
    </source>
</evidence>
<feature type="domain" description="Homeobox" evidence="11">
    <location>
        <begin position="136"/>
        <end position="196"/>
    </location>
</feature>
<comment type="subcellular location">
    <subcellularLocation>
        <location evidence="1 8 9">Nucleus</location>
    </subcellularLocation>
</comment>
<dbReference type="EMBL" id="CAJFCW020000006">
    <property type="protein sequence ID" value="CAG9123358.1"/>
    <property type="molecule type" value="Genomic_DNA"/>
</dbReference>
<proteinExistence type="inferred from homology"/>
<dbReference type="InterPro" id="IPR050649">
    <property type="entry name" value="Paired_Homeobox_TFs"/>
</dbReference>
<dbReference type="Proteomes" id="UP000614601">
    <property type="component" value="Unassembled WGS sequence"/>
</dbReference>
<keyword evidence="2" id="KW-0217">Developmental protein</keyword>
<sequence>MKQEDKPSQVPDFASFQQILLAMNQMNNLNSNPDMFAQLFKCAKPESSPNSADTAKIFNNFGIESLTQNSEAKKDSDKQSETDTIPDEEPQSPSDAQMSSNSLKMASLSPDNSHHLSTAFNGGLSPTASELDHGRRKQRRYRTTYTGYQLDELEKIFMTTHYPDIFTREELAQRLDLKEARVQVWFQNRRAKHRKQERSTGHPYAPPGGGMTHPSLAQMASYPAWMLAQQASFLENMPYFNLANLNQEKTADADKDNNNMGQFQQLLQQQQYANYFLNSLLMQKQLNPASPTSAASQNAFVFPPTASLLGQISEASTPNTSTPSTNGSNNLVPNNTSTGLPNSISSLLPNASGTILPNSTGTKLPSGTKSVVQKENSTVLPNSTNELLKSGSNNLLTAFLAANQLKSEEKEPAVKEEQDVESKSGSISPNRN</sequence>
<evidence type="ECO:0000256" key="7">
    <source>
        <dbReference type="ARBA" id="ARBA00069290"/>
    </source>
</evidence>
<dbReference type="GO" id="GO:0005634">
    <property type="term" value="C:nucleus"/>
    <property type="evidence" value="ECO:0007669"/>
    <property type="project" value="UniProtKB-SubCell"/>
</dbReference>
<dbReference type="GO" id="GO:0000977">
    <property type="term" value="F:RNA polymerase II transcription regulatory region sequence-specific DNA binding"/>
    <property type="evidence" value="ECO:0007669"/>
    <property type="project" value="TreeGrafter"/>
</dbReference>
<evidence type="ECO:0000256" key="8">
    <source>
        <dbReference type="PROSITE-ProRule" id="PRU00108"/>
    </source>
</evidence>
<dbReference type="Pfam" id="PF00046">
    <property type="entry name" value="Homeodomain"/>
    <property type="match status" value="1"/>
</dbReference>
<reference evidence="12" key="1">
    <citation type="submission" date="2020-09" db="EMBL/GenBank/DDBJ databases">
        <authorList>
            <person name="Kikuchi T."/>
        </authorList>
    </citation>
    <scope>NUCLEOTIDE SEQUENCE</scope>
    <source>
        <strain evidence="12">SH1</strain>
    </source>
</reference>
<feature type="compositionally biased region" description="Low complexity" evidence="10">
    <location>
        <begin position="316"/>
        <end position="330"/>
    </location>
</feature>
<comment type="similarity">
    <text evidence="6">Belongs to the paired homeobox family. Unc-4 subfamily.</text>
</comment>
<dbReference type="GO" id="GO:0000981">
    <property type="term" value="F:DNA-binding transcription factor activity, RNA polymerase II-specific"/>
    <property type="evidence" value="ECO:0007669"/>
    <property type="project" value="InterPro"/>
</dbReference>
<keyword evidence="13" id="KW-1185">Reference proteome</keyword>
<dbReference type="CDD" id="cd00086">
    <property type="entry name" value="homeodomain"/>
    <property type="match status" value="1"/>
</dbReference>
<feature type="region of interest" description="Disordered" evidence="10">
    <location>
        <begin position="190"/>
        <end position="212"/>
    </location>
</feature>
<feature type="compositionally biased region" description="Basic and acidic residues" evidence="10">
    <location>
        <begin position="71"/>
        <end position="81"/>
    </location>
</feature>
<evidence type="ECO:0000256" key="5">
    <source>
        <dbReference type="ARBA" id="ARBA00023242"/>
    </source>
</evidence>
<name>A0A811LH74_9BILA</name>
<evidence type="ECO:0000313" key="12">
    <source>
        <dbReference type="EMBL" id="CAD5227540.1"/>
    </source>
</evidence>
<keyword evidence="4 8" id="KW-0371">Homeobox</keyword>
<dbReference type="SMART" id="SM00389">
    <property type="entry name" value="HOX"/>
    <property type="match status" value="1"/>
</dbReference>
<dbReference type="OrthoDB" id="6159439at2759"/>
<dbReference type="Proteomes" id="UP000783686">
    <property type="component" value="Unassembled WGS sequence"/>
</dbReference>
<keyword evidence="5 8" id="KW-0539">Nucleus</keyword>
<organism evidence="12 13">
    <name type="scientific">Bursaphelenchus okinawaensis</name>
    <dbReference type="NCBI Taxonomy" id="465554"/>
    <lineage>
        <taxon>Eukaryota</taxon>
        <taxon>Metazoa</taxon>
        <taxon>Ecdysozoa</taxon>
        <taxon>Nematoda</taxon>
        <taxon>Chromadorea</taxon>
        <taxon>Rhabditida</taxon>
        <taxon>Tylenchina</taxon>
        <taxon>Tylenchomorpha</taxon>
        <taxon>Aphelenchoidea</taxon>
        <taxon>Aphelenchoididae</taxon>
        <taxon>Bursaphelenchus</taxon>
    </lineage>
</organism>
<feature type="DNA-binding region" description="Homeobox" evidence="8">
    <location>
        <begin position="138"/>
        <end position="197"/>
    </location>
</feature>
<evidence type="ECO:0000256" key="1">
    <source>
        <dbReference type="ARBA" id="ARBA00004123"/>
    </source>
</evidence>
<evidence type="ECO:0000313" key="13">
    <source>
        <dbReference type="Proteomes" id="UP000614601"/>
    </source>
</evidence>
<evidence type="ECO:0000259" key="11">
    <source>
        <dbReference type="PROSITE" id="PS50071"/>
    </source>
</evidence>
<dbReference type="InterPro" id="IPR017970">
    <property type="entry name" value="Homeobox_CS"/>
</dbReference>